<dbReference type="RefSeq" id="WP_067376376.1">
    <property type="nucleotide sequence ID" value="NZ_CP015839.1"/>
</dbReference>
<organism evidence="4 5">
    <name type="scientific">Marinobacterium aestuarii</name>
    <dbReference type="NCBI Taxonomy" id="1821621"/>
    <lineage>
        <taxon>Bacteria</taxon>
        <taxon>Pseudomonadati</taxon>
        <taxon>Pseudomonadota</taxon>
        <taxon>Gammaproteobacteria</taxon>
        <taxon>Oceanospirillales</taxon>
        <taxon>Oceanospirillaceae</taxon>
        <taxon>Marinobacterium</taxon>
    </lineage>
</organism>
<dbReference type="SUPFAM" id="SSF102405">
    <property type="entry name" value="MCP/YpsA-like"/>
    <property type="match status" value="1"/>
</dbReference>
<dbReference type="KEGG" id="mars:A8C75_00120"/>
<dbReference type="OrthoDB" id="9785707at2"/>
<proteinExistence type="inferred from homology"/>
<dbReference type="Pfam" id="PF17782">
    <property type="entry name" value="WHD_DprA"/>
    <property type="match status" value="1"/>
</dbReference>
<protein>
    <submittedName>
        <fullName evidence="4">DNA protecting protein DprA</fullName>
    </submittedName>
</protein>
<dbReference type="InterPro" id="IPR036388">
    <property type="entry name" value="WH-like_DNA-bd_sf"/>
</dbReference>
<dbReference type="PANTHER" id="PTHR43022:SF1">
    <property type="entry name" value="PROTEIN SMF"/>
    <property type="match status" value="1"/>
</dbReference>
<evidence type="ECO:0000313" key="5">
    <source>
        <dbReference type="Proteomes" id="UP000078070"/>
    </source>
</evidence>
<dbReference type="NCBIfam" id="TIGR00732">
    <property type="entry name" value="dprA"/>
    <property type="match status" value="1"/>
</dbReference>
<name>A0A1A9ES54_9GAMM</name>
<evidence type="ECO:0000256" key="1">
    <source>
        <dbReference type="ARBA" id="ARBA00006525"/>
    </source>
</evidence>
<dbReference type="Proteomes" id="UP000078070">
    <property type="component" value="Chromosome"/>
</dbReference>
<dbReference type="STRING" id="1821621.A8C75_00120"/>
<dbReference type="EMBL" id="CP015839">
    <property type="protein sequence ID" value="ANG61014.1"/>
    <property type="molecule type" value="Genomic_DNA"/>
</dbReference>
<evidence type="ECO:0000313" key="4">
    <source>
        <dbReference type="EMBL" id="ANG61014.1"/>
    </source>
</evidence>
<keyword evidence="5" id="KW-1185">Reference proteome</keyword>
<dbReference type="Gene3D" id="3.40.50.450">
    <property type="match status" value="1"/>
</dbReference>
<gene>
    <name evidence="4" type="ORF">A8C75_00120</name>
</gene>
<feature type="domain" description="DprA winged helix" evidence="3">
    <location>
        <begin position="307"/>
        <end position="366"/>
    </location>
</feature>
<evidence type="ECO:0000259" key="2">
    <source>
        <dbReference type="Pfam" id="PF02481"/>
    </source>
</evidence>
<dbReference type="InterPro" id="IPR057666">
    <property type="entry name" value="DrpA_SLOG"/>
</dbReference>
<dbReference type="AlphaFoldDB" id="A0A1A9ES54"/>
<reference evidence="5" key="1">
    <citation type="submission" date="2016-05" db="EMBL/GenBank/DDBJ databases">
        <authorList>
            <person name="Baek K."/>
            <person name="Yang S.-J."/>
        </authorList>
    </citation>
    <scope>NUCLEOTIDE SEQUENCE [LARGE SCALE GENOMIC DNA]</scope>
    <source>
        <strain evidence="5">ST58-10</strain>
    </source>
</reference>
<comment type="similarity">
    <text evidence="1">Belongs to the DprA/Smf family.</text>
</comment>
<evidence type="ECO:0000259" key="3">
    <source>
        <dbReference type="Pfam" id="PF17782"/>
    </source>
</evidence>
<dbReference type="InterPro" id="IPR003488">
    <property type="entry name" value="DprA"/>
</dbReference>
<dbReference type="Pfam" id="PF02481">
    <property type="entry name" value="DNA_processg_A"/>
    <property type="match status" value="1"/>
</dbReference>
<dbReference type="GO" id="GO:0009294">
    <property type="term" value="P:DNA-mediated transformation"/>
    <property type="evidence" value="ECO:0007669"/>
    <property type="project" value="InterPro"/>
</dbReference>
<feature type="domain" description="Smf/DprA SLOG" evidence="2">
    <location>
        <begin position="85"/>
        <end position="292"/>
    </location>
</feature>
<dbReference type="InterPro" id="IPR041614">
    <property type="entry name" value="DprA_WH"/>
</dbReference>
<dbReference type="Gene3D" id="1.10.10.10">
    <property type="entry name" value="Winged helix-like DNA-binding domain superfamily/Winged helix DNA-binding domain"/>
    <property type="match status" value="1"/>
</dbReference>
<accession>A0A1A9ES54</accession>
<sequence>MGSNPRDWIAASLLPGVGPIGLKRLAVAGISPSQLFLHNPEALRLVGARTATLRAMESLDYSNSPLFERLESCLAWLEDGDACCLTLDHTEYPALLLEIPDPPPLLFVRGDVGCLAMPQMALVGSRHASRSGVANAYKFSAALSEAGMVVTSGLALGIDGAAHQGAVDRQGASIAVFGTGLDEVYPRRHTALAQRILDTGGAWVSEFLPGSRPLPANFPKRNRIISGLSAGVLVIEAAPRSGSLITARMALEQGREVFAIPGSIQNPAAHGCHQLIREGAVLVETVAHVLEPLAALLGFYAAQSSSPAPVPALALPAAEAQLLEKMGYDIADIDQLVALTGLPTPQLMPLLVSLELKGVIEPVAGGYLRCSSDT</sequence>
<dbReference type="PANTHER" id="PTHR43022">
    <property type="entry name" value="PROTEIN SMF"/>
    <property type="match status" value="1"/>
</dbReference>
<reference evidence="4 5" key="2">
    <citation type="journal article" date="2018" name="Int. J. Syst. Evol. Microbiol.">
        <title>Marinobacterium aestuarii sp. nov., a benzene-degrading marine bacterium isolated from estuary sediment.</title>
        <authorList>
            <person name="Bae S.S."/>
            <person name="Jung J."/>
            <person name="Chung D."/>
            <person name="Baek K."/>
        </authorList>
    </citation>
    <scope>NUCLEOTIDE SEQUENCE [LARGE SCALE GENOMIC DNA]</scope>
    <source>
        <strain evidence="4 5">ST58-10</strain>
    </source>
</reference>